<dbReference type="Proteomes" id="UP001295444">
    <property type="component" value="Chromosome 12"/>
</dbReference>
<accession>A0AAD1TGE9</accession>
<keyword evidence="10" id="KW-1185">Reference proteome</keyword>
<dbReference type="InterPro" id="IPR007110">
    <property type="entry name" value="Ig-like_dom"/>
</dbReference>
<dbReference type="PROSITE" id="PS50835">
    <property type="entry name" value="IG_LIKE"/>
    <property type="match status" value="1"/>
</dbReference>
<dbReference type="EMBL" id="OW240923">
    <property type="protein sequence ID" value="CAH2326287.1"/>
    <property type="molecule type" value="Genomic_DNA"/>
</dbReference>
<comment type="similarity">
    <text evidence="1">Belongs to the interleukin-1 receptor family.</text>
</comment>
<dbReference type="GO" id="GO:0007165">
    <property type="term" value="P:signal transduction"/>
    <property type="evidence" value="ECO:0007669"/>
    <property type="project" value="InterPro"/>
</dbReference>
<keyword evidence="6" id="KW-0472">Membrane</keyword>
<organism evidence="9 10">
    <name type="scientific">Pelobates cultripes</name>
    <name type="common">Western spadefoot toad</name>
    <dbReference type="NCBI Taxonomy" id="61616"/>
    <lineage>
        <taxon>Eukaryota</taxon>
        <taxon>Metazoa</taxon>
        <taxon>Chordata</taxon>
        <taxon>Craniata</taxon>
        <taxon>Vertebrata</taxon>
        <taxon>Euteleostomi</taxon>
        <taxon>Amphibia</taxon>
        <taxon>Batrachia</taxon>
        <taxon>Anura</taxon>
        <taxon>Pelobatoidea</taxon>
        <taxon>Pelobatidae</taxon>
        <taxon>Pelobates</taxon>
    </lineage>
</organism>
<evidence type="ECO:0000259" key="8">
    <source>
        <dbReference type="PROSITE" id="PS50835"/>
    </source>
</evidence>
<feature type="transmembrane region" description="Helical" evidence="6">
    <location>
        <begin position="23"/>
        <end position="45"/>
    </location>
</feature>
<dbReference type="Pfam" id="PF04547">
    <property type="entry name" value="Anoctamin"/>
    <property type="match status" value="1"/>
</dbReference>
<keyword evidence="9" id="KW-0675">Receptor</keyword>
<dbReference type="PROSITE" id="PS50104">
    <property type="entry name" value="TIR"/>
    <property type="match status" value="1"/>
</dbReference>
<evidence type="ECO:0000256" key="2">
    <source>
        <dbReference type="ARBA" id="ARBA00023157"/>
    </source>
</evidence>
<dbReference type="InterPro" id="IPR015621">
    <property type="entry name" value="IL-1_rcpt_fam"/>
</dbReference>
<dbReference type="InterPro" id="IPR035897">
    <property type="entry name" value="Toll_tir_struct_dom_sf"/>
</dbReference>
<name>A0AAD1TGE9_PELCU</name>
<dbReference type="SMART" id="SM00255">
    <property type="entry name" value="TIR"/>
    <property type="match status" value="1"/>
</dbReference>
<keyword evidence="6" id="KW-1133">Transmembrane helix</keyword>
<evidence type="ECO:0000256" key="6">
    <source>
        <dbReference type="SAM" id="Phobius"/>
    </source>
</evidence>
<feature type="domain" description="Ig-like" evidence="8">
    <location>
        <begin position="182"/>
        <end position="277"/>
    </location>
</feature>
<proteinExistence type="inferred from homology"/>
<keyword evidence="6" id="KW-0812">Transmembrane</keyword>
<evidence type="ECO:0000256" key="1">
    <source>
        <dbReference type="ARBA" id="ARBA00009752"/>
    </source>
</evidence>
<dbReference type="Gene3D" id="2.60.40.10">
    <property type="entry name" value="Immunoglobulins"/>
    <property type="match status" value="1"/>
</dbReference>
<feature type="transmembrane region" description="Helical" evidence="6">
    <location>
        <begin position="287"/>
        <end position="308"/>
    </location>
</feature>
<dbReference type="PANTHER" id="PTHR11890">
    <property type="entry name" value="INTERLEUKIN-1 RECEPTOR FAMILY MEMBER"/>
    <property type="match status" value="1"/>
</dbReference>
<dbReference type="Gene3D" id="3.40.50.10140">
    <property type="entry name" value="Toll/interleukin-1 receptor homology (TIR) domain"/>
    <property type="match status" value="1"/>
</dbReference>
<dbReference type="PRINTS" id="PR01537">
    <property type="entry name" value="INTRLKN1R1F"/>
</dbReference>
<sequence>MLRQYALDRKQTRVQIIKLDKRIWLQVLEAVGVLAVITNGLVIGVTSDFIPRLIYKYVYGPCGQGNPEGIDCLTGYINQSLSTFRTEDFELLTEVSEPPNTTITECRYRDYRSSDDYSFSVQFWHIFAARLAFVIIFEHVAVCIKFVAAWFVPDVPQNRIPECSDRRASVDHCLNAACGGFPHLLSPSPSEQDLWPLLGSNISLNCTFRVLDTCHGVVSWLKDRSTVDAQYREQHSTWSGFNISERLFSSILEVNMTSPEDYGTFTCNLLNTTAAFTLHRTEKAGHVAAVLFALCVLTVLVVGSILYLKCRLNVRLWHRDNYGDPEISDGRLFDAYVSFCPSNVDTKFTNFILKPHLENKYGYKLHLDEMNLLPNTEPSAELLMNVSRCRRLVVVLSLGYLQQDWCQTNFREGLIRLLELAHRPIFIVFENQYKDLPAEVTQLLHSKRGSLKLLLWKAGSVSPSSDFWKELRLALPRKVPLPSGKGDPQTLFQEDKDPMLAESSETADPDPDGDLGVRRTLYKAPPPRMAPVTPTNERATTGDMDISDLGSRNYSARTDYYCLVTEPEL</sequence>
<evidence type="ECO:0000313" key="10">
    <source>
        <dbReference type="Proteomes" id="UP001295444"/>
    </source>
</evidence>
<feature type="domain" description="TIR" evidence="7">
    <location>
        <begin position="331"/>
        <end position="475"/>
    </location>
</feature>
<dbReference type="InterPro" id="IPR013783">
    <property type="entry name" value="Ig-like_fold"/>
</dbReference>
<feature type="transmembrane region" description="Helical" evidence="6">
    <location>
        <begin position="123"/>
        <end position="152"/>
    </location>
</feature>
<dbReference type="Pfam" id="PF01582">
    <property type="entry name" value="TIR"/>
    <property type="match status" value="1"/>
</dbReference>
<evidence type="ECO:0000259" key="7">
    <source>
        <dbReference type="PROSITE" id="PS50104"/>
    </source>
</evidence>
<dbReference type="InterPro" id="IPR036179">
    <property type="entry name" value="Ig-like_dom_sf"/>
</dbReference>
<evidence type="ECO:0000313" key="9">
    <source>
        <dbReference type="EMBL" id="CAH2326287.1"/>
    </source>
</evidence>
<evidence type="ECO:0000256" key="5">
    <source>
        <dbReference type="SAM" id="MobiDB-lite"/>
    </source>
</evidence>
<keyword evidence="4" id="KW-0393">Immunoglobulin domain</keyword>
<dbReference type="SUPFAM" id="SSF48726">
    <property type="entry name" value="Immunoglobulin"/>
    <property type="match status" value="1"/>
</dbReference>
<reference evidence="9" key="1">
    <citation type="submission" date="2022-03" db="EMBL/GenBank/DDBJ databases">
        <authorList>
            <person name="Alioto T."/>
            <person name="Alioto T."/>
            <person name="Gomez Garrido J."/>
        </authorList>
    </citation>
    <scope>NUCLEOTIDE SEQUENCE</scope>
</reference>
<keyword evidence="2" id="KW-1015">Disulfide bond</keyword>
<evidence type="ECO:0000256" key="3">
    <source>
        <dbReference type="ARBA" id="ARBA00023180"/>
    </source>
</evidence>
<evidence type="ECO:0000256" key="4">
    <source>
        <dbReference type="ARBA" id="ARBA00023319"/>
    </source>
</evidence>
<dbReference type="PANTHER" id="PTHR11890:SF19">
    <property type="entry name" value="SINGLE IG IL-1-RELATED RECEPTOR"/>
    <property type="match status" value="1"/>
</dbReference>
<keyword evidence="3" id="KW-0325">Glycoprotein</keyword>
<gene>
    <name evidence="9" type="ORF">PECUL_23A056642</name>
</gene>
<dbReference type="AlphaFoldDB" id="A0AAD1TGE9"/>
<dbReference type="InterPro" id="IPR000157">
    <property type="entry name" value="TIR_dom"/>
</dbReference>
<dbReference type="SUPFAM" id="SSF52200">
    <property type="entry name" value="Toll/Interleukin receptor TIR domain"/>
    <property type="match status" value="1"/>
</dbReference>
<feature type="region of interest" description="Disordered" evidence="5">
    <location>
        <begin position="500"/>
        <end position="547"/>
    </location>
</feature>
<dbReference type="InterPro" id="IPR049452">
    <property type="entry name" value="Anoctamin_TM"/>
</dbReference>
<protein>
    <submittedName>
        <fullName evidence="9">Single Ig IL-1-related receptor</fullName>
    </submittedName>
</protein>